<dbReference type="EMBL" id="JBAJEX010000006">
    <property type="protein sequence ID" value="MEO1767246.1"/>
    <property type="molecule type" value="Genomic_DNA"/>
</dbReference>
<gene>
    <name evidence="3" type="ORF">V6E02_08485</name>
</gene>
<dbReference type="CDD" id="cd03134">
    <property type="entry name" value="GATase1_PfpI_like"/>
    <property type="match status" value="1"/>
</dbReference>
<dbReference type="Pfam" id="PF01965">
    <property type="entry name" value="DJ-1_PfpI"/>
    <property type="match status" value="1"/>
</dbReference>
<evidence type="ECO:0000313" key="3">
    <source>
        <dbReference type="EMBL" id="MEO1767246.1"/>
    </source>
</evidence>
<feature type="domain" description="DJ-1/PfpI" evidence="2">
    <location>
        <begin position="2"/>
        <end position="163"/>
    </location>
</feature>
<sequence>MQALIITAEGFEDSELFDPKEALEKAGVTVHVATPEKGHQFHGKHGRRLIADLTLREVNPDDYDLLVIPGGKAPEALRHDEQAIRIVKRFFTAGKPVAAICHGPLLLVDARVVEGRRMTGYPGIQRELADNGAQVQDAPVVVDGNLVTSRVPGDLPEFIRATLALIGRAPS</sequence>
<dbReference type="InterPro" id="IPR002818">
    <property type="entry name" value="DJ-1/PfpI"/>
</dbReference>
<evidence type="ECO:0000256" key="1">
    <source>
        <dbReference type="ARBA" id="ARBA00008542"/>
    </source>
</evidence>
<name>A0ABV0EFE3_9BURK</name>
<dbReference type="InterPro" id="IPR006286">
    <property type="entry name" value="C56_PfpI-like"/>
</dbReference>
<evidence type="ECO:0000259" key="2">
    <source>
        <dbReference type="Pfam" id="PF01965"/>
    </source>
</evidence>
<reference evidence="3 4" key="1">
    <citation type="submission" date="2024-02" db="EMBL/GenBank/DDBJ databases">
        <title>New thermophilic sulfur-oxidizing bacteria from a hot springs of the Uzon caldera (Kamchatka, Russia).</title>
        <authorList>
            <person name="Dukat A.M."/>
            <person name="Elcheninov A.G."/>
            <person name="Frolov E.N."/>
        </authorList>
    </citation>
    <scope>NUCLEOTIDE SEQUENCE [LARGE SCALE GENOMIC DNA]</scope>
    <source>
        <strain evidence="3 4">AK1</strain>
    </source>
</reference>
<dbReference type="Proteomes" id="UP001482231">
    <property type="component" value="Unassembled WGS sequence"/>
</dbReference>
<dbReference type="InterPro" id="IPR029062">
    <property type="entry name" value="Class_I_gatase-like"/>
</dbReference>
<keyword evidence="3" id="KW-0315">Glutamine amidotransferase</keyword>
<dbReference type="PROSITE" id="PS51276">
    <property type="entry name" value="PEPTIDASE_C56_PFPI"/>
    <property type="match status" value="1"/>
</dbReference>
<dbReference type="NCBIfam" id="TIGR01382">
    <property type="entry name" value="PfpI"/>
    <property type="match status" value="1"/>
</dbReference>
<dbReference type="PANTHER" id="PTHR42733:SF2">
    <property type="entry name" value="DJ-1_THIJ_PFPI FAMILY PROTEIN"/>
    <property type="match status" value="1"/>
</dbReference>
<dbReference type="PANTHER" id="PTHR42733">
    <property type="entry name" value="DJ-1 PROTEIN"/>
    <property type="match status" value="1"/>
</dbReference>
<organism evidence="3 4">
    <name type="scientific">Thiobacter aerophilum</name>
    <dbReference type="NCBI Taxonomy" id="3121275"/>
    <lineage>
        <taxon>Bacteria</taxon>
        <taxon>Pseudomonadati</taxon>
        <taxon>Pseudomonadota</taxon>
        <taxon>Betaproteobacteria</taxon>
        <taxon>Burkholderiales</taxon>
        <taxon>Thiobacteraceae</taxon>
        <taxon>Thiobacter</taxon>
    </lineage>
</organism>
<dbReference type="Gene3D" id="3.40.50.880">
    <property type="match status" value="1"/>
</dbReference>
<comment type="caution">
    <text evidence="3">The sequence shown here is derived from an EMBL/GenBank/DDBJ whole genome shotgun (WGS) entry which is preliminary data.</text>
</comment>
<dbReference type="SUPFAM" id="SSF52317">
    <property type="entry name" value="Class I glutamine amidotransferase-like"/>
    <property type="match status" value="1"/>
</dbReference>
<evidence type="ECO:0000313" key="4">
    <source>
        <dbReference type="Proteomes" id="UP001482231"/>
    </source>
</evidence>
<comment type="similarity">
    <text evidence="1">Belongs to the peptidase C56 family.</text>
</comment>
<accession>A0ABV0EFE3</accession>
<protein>
    <submittedName>
        <fullName evidence="3">Type 1 glutamine amidotransferase domain-containing protein</fullName>
    </submittedName>
</protein>
<keyword evidence="4" id="KW-1185">Reference proteome</keyword>
<proteinExistence type="inferred from homology"/>
<dbReference type="RefSeq" id="WP_347308359.1">
    <property type="nucleotide sequence ID" value="NZ_JBAJEX010000006.1"/>
</dbReference>